<dbReference type="AlphaFoldDB" id="A0A1V2XGW7"/>
<sequence>MLQAVSPDPADYATPAPENARLFRGIGECRRMTLLKSQFSPLFAPVMCGAAGYTSGGCRFGFNL</sequence>
<protein>
    <submittedName>
        <fullName evidence="1">Uncharacterized protein</fullName>
    </submittedName>
</protein>
<evidence type="ECO:0000313" key="2">
    <source>
        <dbReference type="Proteomes" id="UP000188543"/>
    </source>
</evidence>
<organism evidence="1 2">
    <name type="scientific">Burkholderia cenocepacia</name>
    <dbReference type="NCBI Taxonomy" id="95486"/>
    <lineage>
        <taxon>Bacteria</taxon>
        <taxon>Pseudomonadati</taxon>
        <taxon>Pseudomonadota</taxon>
        <taxon>Betaproteobacteria</taxon>
        <taxon>Burkholderiales</taxon>
        <taxon>Burkholderiaceae</taxon>
        <taxon>Burkholderia</taxon>
        <taxon>Burkholderia cepacia complex</taxon>
    </lineage>
</organism>
<dbReference type="EMBL" id="MUTJ01000050">
    <property type="protein sequence ID" value="ONU85843.1"/>
    <property type="molecule type" value="Genomic_DNA"/>
</dbReference>
<gene>
    <name evidence="1" type="ORF">A8E72_14945</name>
</gene>
<name>A0A1V2XGW7_9BURK</name>
<dbReference type="Proteomes" id="UP000188543">
    <property type="component" value="Unassembled WGS sequence"/>
</dbReference>
<reference evidence="1 2" key="1">
    <citation type="submission" date="2016-08" db="EMBL/GenBank/DDBJ databases">
        <authorList>
            <person name="Seilhamer J.J."/>
        </authorList>
    </citation>
    <scope>NUCLEOTIDE SEQUENCE [LARGE SCALE GENOMIC DNA]</scope>
    <source>
        <strain evidence="1 2">VC14762</strain>
    </source>
</reference>
<comment type="caution">
    <text evidence="1">The sequence shown here is derived from an EMBL/GenBank/DDBJ whole genome shotgun (WGS) entry which is preliminary data.</text>
</comment>
<evidence type="ECO:0000313" key="1">
    <source>
        <dbReference type="EMBL" id="ONU85843.1"/>
    </source>
</evidence>
<proteinExistence type="predicted"/>
<accession>A0A1V2XGW7</accession>